<reference evidence="1 2" key="1">
    <citation type="submission" date="2023-10" db="EMBL/GenBank/DDBJ databases">
        <title>Genomes of two closely related lineages of the louse Polyplax serrata with different host specificities.</title>
        <authorList>
            <person name="Martinu J."/>
            <person name="Tarabai H."/>
            <person name="Stefka J."/>
            <person name="Hypsa V."/>
        </authorList>
    </citation>
    <scope>NUCLEOTIDE SEQUENCE [LARGE SCALE GENOMIC DNA]</scope>
    <source>
        <strain evidence="1">HR10_N</strain>
    </source>
</reference>
<comment type="caution">
    <text evidence="1">The sequence shown here is derived from an EMBL/GenBank/DDBJ whole genome shotgun (WGS) entry which is preliminary data.</text>
</comment>
<evidence type="ECO:0000313" key="1">
    <source>
        <dbReference type="EMBL" id="KAK6621103.1"/>
    </source>
</evidence>
<proteinExistence type="predicted"/>
<name>A0AAN8PUL8_POLSC</name>
<sequence>MVTSLFWTDDTDVTPSGIFVILFVPEKVQKNFKEVGLRSIFHTTMQARDDYNRFRFRIEEIEKVLDE</sequence>
<dbReference type="EMBL" id="JAWJWE010000039">
    <property type="protein sequence ID" value="KAK6621103.1"/>
    <property type="molecule type" value="Genomic_DNA"/>
</dbReference>
<protein>
    <submittedName>
        <fullName evidence="1">Uncharacterized protein</fullName>
    </submittedName>
</protein>
<organism evidence="1 2">
    <name type="scientific">Polyplax serrata</name>
    <name type="common">Common mouse louse</name>
    <dbReference type="NCBI Taxonomy" id="468196"/>
    <lineage>
        <taxon>Eukaryota</taxon>
        <taxon>Metazoa</taxon>
        <taxon>Ecdysozoa</taxon>
        <taxon>Arthropoda</taxon>
        <taxon>Hexapoda</taxon>
        <taxon>Insecta</taxon>
        <taxon>Pterygota</taxon>
        <taxon>Neoptera</taxon>
        <taxon>Paraneoptera</taxon>
        <taxon>Psocodea</taxon>
        <taxon>Troctomorpha</taxon>
        <taxon>Phthiraptera</taxon>
        <taxon>Anoplura</taxon>
        <taxon>Polyplacidae</taxon>
        <taxon>Polyplax</taxon>
    </lineage>
</organism>
<accession>A0AAN8PUL8</accession>
<dbReference type="AlphaFoldDB" id="A0AAN8PUL8"/>
<gene>
    <name evidence="1" type="ORF">RUM43_011409</name>
</gene>
<dbReference type="Proteomes" id="UP001372834">
    <property type="component" value="Unassembled WGS sequence"/>
</dbReference>
<evidence type="ECO:0000313" key="2">
    <source>
        <dbReference type="Proteomes" id="UP001372834"/>
    </source>
</evidence>